<dbReference type="OrthoDB" id="7903906at2"/>
<keyword evidence="2" id="KW-1185">Reference proteome</keyword>
<dbReference type="InterPro" id="IPR011049">
    <property type="entry name" value="Serralysin-like_metalloprot_C"/>
</dbReference>
<dbReference type="RefSeq" id="WP_090966113.1">
    <property type="nucleotide sequence ID" value="NZ_FOOA01000024.1"/>
</dbReference>
<dbReference type="GO" id="GO:0005509">
    <property type="term" value="F:calcium ion binding"/>
    <property type="evidence" value="ECO:0007669"/>
    <property type="project" value="InterPro"/>
</dbReference>
<gene>
    <name evidence="1" type="ORF">GGR05_004207</name>
</gene>
<dbReference type="Pfam" id="PF00353">
    <property type="entry name" value="HemolysinCabind"/>
    <property type="match status" value="1"/>
</dbReference>
<dbReference type="SUPFAM" id="SSF51120">
    <property type="entry name" value="beta-Roll"/>
    <property type="match status" value="1"/>
</dbReference>
<comment type="caution">
    <text evidence="1">The sequence shown here is derived from an EMBL/GenBank/DDBJ whole genome shotgun (WGS) entry which is preliminary data.</text>
</comment>
<dbReference type="AlphaFoldDB" id="A0A7W6C403"/>
<organism evidence="1 2">
    <name type="scientific">Aureimonas phyllosphaerae</name>
    <dbReference type="NCBI Taxonomy" id="1166078"/>
    <lineage>
        <taxon>Bacteria</taxon>
        <taxon>Pseudomonadati</taxon>
        <taxon>Pseudomonadota</taxon>
        <taxon>Alphaproteobacteria</taxon>
        <taxon>Hyphomicrobiales</taxon>
        <taxon>Aurantimonadaceae</taxon>
        <taxon>Aureimonas</taxon>
    </lineage>
</organism>
<evidence type="ECO:0000313" key="2">
    <source>
        <dbReference type="Proteomes" id="UP000531216"/>
    </source>
</evidence>
<name>A0A7W6C403_9HYPH</name>
<dbReference type="Gene3D" id="2.150.10.10">
    <property type="entry name" value="Serralysin-like metalloprotease, C-terminal"/>
    <property type="match status" value="1"/>
</dbReference>
<reference evidence="1 2" key="1">
    <citation type="submission" date="2020-08" db="EMBL/GenBank/DDBJ databases">
        <title>Genomic Encyclopedia of Type Strains, Phase IV (KMG-IV): sequencing the most valuable type-strain genomes for metagenomic binning, comparative biology and taxonomic classification.</title>
        <authorList>
            <person name="Goeker M."/>
        </authorList>
    </citation>
    <scope>NUCLEOTIDE SEQUENCE [LARGE SCALE GENOMIC DNA]</scope>
    <source>
        <strain evidence="1 2">DSM 25024</strain>
    </source>
</reference>
<sequence>MIGGSGRDIYTVDDIGDVVDEVTDQDADDGALDTVWSTVSFMLGPRVENLRLQSGDIDGTGNELANLITGSAGRNVIAGGTGIDSLYGKGGADVFVFAEKGKDNKDSIWDFDADDRIQLRKQVFSGLDADGDGVLDAGALTFGYRAAATNAQIVYDAKTGNLSYEADGTGGAPTEVIAMVGKNLSFLDSGDILLA</sequence>
<dbReference type="InterPro" id="IPR001343">
    <property type="entry name" value="Hemolysn_Ca-bd"/>
</dbReference>
<proteinExistence type="predicted"/>
<evidence type="ECO:0000313" key="1">
    <source>
        <dbReference type="EMBL" id="MBB3938037.1"/>
    </source>
</evidence>
<dbReference type="Proteomes" id="UP000531216">
    <property type="component" value="Unassembled WGS sequence"/>
</dbReference>
<accession>A0A7W6C403</accession>
<dbReference type="EMBL" id="JACIDO010000015">
    <property type="protein sequence ID" value="MBB3938037.1"/>
    <property type="molecule type" value="Genomic_DNA"/>
</dbReference>
<protein>
    <submittedName>
        <fullName evidence="1">Ca2+-binding RTX toxin-like protein</fullName>
    </submittedName>
</protein>